<dbReference type="GO" id="GO:0043495">
    <property type="term" value="F:protein-membrane adaptor activity"/>
    <property type="evidence" value="ECO:0007669"/>
    <property type="project" value="InterPro"/>
</dbReference>
<accession>A0A0G4FF39</accession>
<feature type="region of interest" description="Disordered" evidence="8">
    <location>
        <begin position="1104"/>
        <end position="1136"/>
    </location>
</feature>
<feature type="compositionally biased region" description="Low complexity" evidence="8">
    <location>
        <begin position="262"/>
        <end position="271"/>
    </location>
</feature>
<dbReference type="Pfam" id="PF00514">
    <property type="entry name" value="Arm"/>
    <property type="match status" value="1"/>
</dbReference>
<dbReference type="InParanoid" id="A0A0G4FF39"/>
<feature type="compositionally biased region" description="Polar residues" evidence="8">
    <location>
        <begin position="450"/>
        <end position="472"/>
    </location>
</feature>
<feature type="region of interest" description="Disordered" evidence="8">
    <location>
        <begin position="1770"/>
        <end position="1927"/>
    </location>
</feature>
<dbReference type="VEuPathDB" id="CryptoDB:Vbra_5789"/>
<keyword evidence="3" id="KW-0926">Vacuole</keyword>
<evidence type="ECO:0000313" key="10">
    <source>
        <dbReference type="Proteomes" id="UP000041254"/>
    </source>
</evidence>
<dbReference type="OMA" id="CEMSADA"/>
<protein>
    <recommendedName>
        <fullName evidence="7">Vacuolar protein 8</fullName>
    </recommendedName>
</protein>
<dbReference type="OrthoDB" id="331824at2759"/>
<gene>
    <name evidence="9" type="ORF">Vbra_5789</name>
</gene>
<organism evidence="9 10">
    <name type="scientific">Vitrella brassicaformis (strain CCMP3155)</name>
    <dbReference type="NCBI Taxonomy" id="1169540"/>
    <lineage>
        <taxon>Eukaryota</taxon>
        <taxon>Sar</taxon>
        <taxon>Alveolata</taxon>
        <taxon>Colpodellida</taxon>
        <taxon>Vitrellaceae</taxon>
        <taxon>Vitrella</taxon>
    </lineage>
</organism>
<feature type="compositionally biased region" description="Basic residues" evidence="8">
    <location>
        <begin position="1913"/>
        <end position="1922"/>
    </location>
</feature>
<feature type="compositionally biased region" description="Acidic residues" evidence="8">
    <location>
        <begin position="1813"/>
        <end position="1828"/>
    </location>
</feature>
<evidence type="ECO:0000313" key="9">
    <source>
        <dbReference type="EMBL" id="CEM11672.1"/>
    </source>
</evidence>
<dbReference type="Proteomes" id="UP000041254">
    <property type="component" value="Unassembled WGS sequence"/>
</dbReference>
<evidence type="ECO:0000256" key="8">
    <source>
        <dbReference type="SAM" id="MobiDB-lite"/>
    </source>
</evidence>
<reference evidence="9 10" key="1">
    <citation type="submission" date="2014-11" db="EMBL/GenBank/DDBJ databases">
        <authorList>
            <person name="Zhu J."/>
            <person name="Qi W."/>
            <person name="Song R."/>
        </authorList>
    </citation>
    <scope>NUCLEOTIDE SEQUENCE [LARGE SCALE GENOMIC DNA]</scope>
</reference>
<feature type="compositionally biased region" description="Low complexity" evidence="8">
    <location>
        <begin position="1120"/>
        <end position="1136"/>
    </location>
</feature>
<dbReference type="InterPro" id="IPR011989">
    <property type="entry name" value="ARM-like"/>
</dbReference>
<dbReference type="PANTHER" id="PTHR47249:SF1">
    <property type="entry name" value="VACUOLAR PROTEIN 8"/>
    <property type="match status" value="1"/>
</dbReference>
<evidence type="ECO:0000256" key="5">
    <source>
        <dbReference type="ARBA" id="ARBA00023136"/>
    </source>
</evidence>
<dbReference type="GO" id="GO:0005774">
    <property type="term" value="C:vacuolar membrane"/>
    <property type="evidence" value="ECO:0007669"/>
    <property type="project" value="UniProtKB-SubCell"/>
</dbReference>
<feature type="region of interest" description="Disordered" evidence="8">
    <location>
        <begin position="1"/>
        <end position="104"/>
    </location>
</feature>
<feature type="compositionally biased region" description="Basic and acidic residues" evidence="8">
    <location>
        <begin position="481"/>
        <end position="497"/>
    </location>
</feature>
<keyword evidence="5" id="KW-0472">Membrane</keyword>
<proteinExistence type="inferred from homology"/>
<dbReference type="SMART" id="SM00185">
    <property type="entry name" value="ARM"/>
    <property type="match status" value="10"/>
</dbReference>
<dbReference type="Gene3D" id="1.25.10.10">
    <property type="entry name" value="Leucine-rich Repeat Variant"/>
    <property type="match status" value="6"/>
</dbReference>
<dbReference type="InterPro" id="IPR016024">
    <property type="entry name" value="ARM-type_fold"/>
</dbReference>
<comment type="similarity">
    <text evidence="2">Belongs to the beta-catenin family.</text>
</comment>
<dbReference type="InterPro" id="IPR000225">
    <property type="entry name" value="Armadillo"/>
</dbReference>
<keyword evidence="4" id="KW-0677">Repeat</keyword>
<name>A0A0G4FF39_VITBC</name>
<evidence type="ECO:0000256" key="6">
    <source>
        <dbReference type="ARBA" id="ARBA00023288"/>
    </source>
</evidence>
<dbReference type="GO" id="GO:0071562">
    <property type="term" value="P:nucleus-vacuole junction assembly"/>
    <property type="evidence" value="ECO:0007669"/>
    <property type="project" value="InterPro"/>
</dbReference>
<dbReference type="InterPro" id="IPR045156">
    <property type="entry name" value="Vac8"/>
</dbReference>
<evidence type="ECO:0000256" key="4">
    <source>
        <dbReference type="ARBA" id="ARBA00022737"/>
    </source>
</evidence>
<keyword evidence="10" id="KW-1185">Reference proteome</keyword>
<dbReference type="SUPFAM" id="SSF48371">
    <property type="entry name" value="ARM repeat"/>
    <property type="match status" value="3"/>
</dbReference>
<feature type="region of interest" description="Disordered" evidence="8">
    <location>
        <begin position="446"/>
        <end position="513"/>
    </location>
</feature>
<feature type="compositionally biased region" description="Basic and acidic residues" evidence="8">
    <location>
        <begin position="35"/>
        <end position="49"/>
    </location>
</feature>
<evidence type="ECO:0000256" key="2">
    <source>
        <dbReference type="ARBA" id="ARBA00005462"/>
    </source>
</evidence>
<feature type="compositionally biased region" description="Low complexity" evidence="8">
    <location>
        <begin position="10"/>
        <end position="19"/>
    </location>
</feature>
<evidence type="ECO:0000256" key="1">
    <source>
        <dbReference type="ARBA" id="ARBA00004592"/>
    </source>
</evidence>
<dbReference type="PANTHER" id="PTHR47249">
    <property type="entry name" value="VACUOLAR PROTEIN 8"/>
    <property type="match status" value="1"/>
</dbReference>
<keyword evidence="6" id="KW-0449">Lipoprotein</keyword>
<sequence length="2001" mass="216108">MASLRPPPAGAASGSKAALTEPPNGKSIIAPPSPKDAKKKDRRIIKELVNESAPSRPKRIRRINPFLASIPEETEADLSDEPPGKQKKRDGMEGPEGLGLQESGIPDEMMAAVDEGEGESEEDGKQKRVFHIYRDIKQDFPDLLKIYFNRVKTTEEFFEYFIHQLESPKARDRWIVTKYLGVIAICDASSARLFGQLKGMDPLLKCLKTNDDLQEHIPSLLATLCVDDKNRLAVINKGGLNSLLRICKKFLHAPTHPQQSMAGKPAAGQPSSAPPSGAPATGMDVCATAHSVSQRLVSASFALASLAAYDDSASRLSEHLGITSFLELCSHPSPVIQTSTASALCLLTQSDANQSMLVYKDGLALIGRMILSSSDPRVLQWTSATLANLARNPMNIRQMVRPHVLETIHAVATSNIPIVRKNAAWTLLFLSLHKVPAQSFSVEASAGMEQRTSQSSDGTAEPSSGTTSSAADNLSVAPSDVKSEISAGHDEPHDEGRPSSPLPEVSEAGESSSLCRHGNPIYMSWTRDMLVLSLGHGPGASEGGEQRQAEQGTLHILHLAFANFTAIEKYRFVNPPVVQQYMSALRAKQDLVQDTAASFIFSVAQKEPQELLKALISLACDSDSTVSRVALWTIATLFLNKQFYQTVLDNGGITPLILFTAHRNPEIQQLCARTFVRVALDKALFVRVKDLNPIAGLLLLCDSKEPEVRRSAIVCLWIASIIAKENTEMTASILSSCHMDIPPGQLRDVLLSKLEPAADTFRRTHKLPSGSKRHAGLQCLCSLARDAGPDVQGRVAYRIQRLMQHLKELTPLSVRCLIFAMIALQSTTIEDVKSTMVSAYSTLIKGASDPDTFAEHCAKALVTVITTPGTSVQLRQESFRVLHDVLASDVACRYFGQPSCMEQLLECATPGRLLTNTPVWSVFCRVMCHPHNTARVNQYIPTLTAIIDMTTKGQDLAPLAFDLSRLIEKSAILPQVQELLLSPCRFRLLLDIVQMGLKPPPNMAMLQCVCTAMATLTISRRPTVFEKIRSCLGDLLQLLADVCHMCLTQIPTSVDRSVAGDRLAVRDSGAKGHGLRDGTHAGGAEASSPPAVVVFALPKHAPGSQWRAKRSATQRLATQGPPMDMDSGPGSMSDGGPSLRVAGGDVNGSRYHVLLQTLKVLAALASCNGEGHNGPRHQIISVGLLDILSPLAADLCSPPPELLSCYLQLLTCLCRSNDLRSRLIAPSRLTSLLSHFHRLHTRYVNTAHQPIADVSLSDRPHETQTSSSERQDIEAVYVAVAQLLQLCTVNEESSAFLRYDSSAISAIFNIISYGPPPAQEGGIKALYVVGVDENVKKQVVRQNVLDTLCNIAKQGPASVQGHAAWVVASLVVRGEAVEVFFDRRSLSQLLALQEASNPKVRSQALWALAYMPPETPLIEKMLVCGLMEGFEAAVCPPSVDSSPSAAIEPGRMTDEWAVVAQACAALARLAKSETFRAAAVTRREQHSHSRQQPQGQTLLLSLMDSGRVGVGEAIPVLVVRMSDLLSAITLCAGGEIAYDVHPPHDKSGNRRDKDIKEIVDLEDVQVGAFEGLAELCRTHELAAPFLAHGGGERVVSALSDARVRVREAALKALVRLMDHAQLRQDWQALWSSSTTALFQSPAVTAGGERERGEGALASVWTIDEQRGLAKAIRLMGGDETSQRALIDDGALAVLMELAESSDTTVQVEVAWAIGVLAAHPELEVALAEAGAIEALIKLQQAKREDVRKRADWSMRILSNEALTYNDILSTTRRRAEGPQEPAKGTKEVAGFPRLPVAAPAAGGETPMMAALGPDEDEPEASDSEEWSDAMDSGSIPSGDDQDTTNTTAQDTKERPAAGTVLEAPSEQLHEPPPAMSDRVLSSSAARRGSTVVASRPLPRPPSTTSPRVAALRQQRRRHQRQSGRKDAIKEIRALVDLMLANAYPASLSDREATNPALLSTCISPTETASPAARQRLAPGASIEIASLLAKRVSTATPRDKQ</sequence>
<dbReference type="EMBL" id="CDMY01000422">
    <property type="protein sequence ID" value="CEM11672.1"/>
    <property type="molecule type" value="Genomic_DNA"/>
</dbReference>
<evidence type="ECO:0000256" key="3">
    <source>
        <dbReference type="ARBA" id="ARBA00022554"/>
    </source>
</evidence>
<feature type="region of interest" description="Disordered" evidence="8">
    <location>
        <begin position="256"/>
        <end position="280"/>
    </location>
</feature>
<evidence type="ECO:0000256" key="7">
    <source>
        <dbReference type="ARBA" id="ARBA00026209"/>
    </source>
</evidence>
<comment type="subcellular location">
    <subcellularLocation>
        <location evidence="1">Vacuole membrane</location>
        <topology evidence="1">Lipid-anchor</topology>
    </subcellularLocation>
</comment>